<dbReference type="EMBL" id="CACRTV010000057">
    <property type="protein sequence ID" value="VYU46296.1"/>
    <property type="molecule type" value="Genomic_DNA"/>
</dbReference>
<name>A0A6N3F336_9CLOT</name>
<dbReference type="RefSeq" id="WP_156561732.1">
    <property type="nucleotide sequence ID" value="NZ_CACRTV010000057.1"/>
</dbReference>
<dbReference type="AlphaFoldDB" id="A0A6N3F336"/>
<reference evidence="1" key="1">
    <citation type="submission" date="2019-11" db="EMBL/GenBank/DDBJ databases">
        <authorList>
            <person name="Feng L."/>
        </authorList>
    </citation>
    <scope>NUCLEOTIDE SEQUENCE</scope>
    <source>
        <strain evidence="1">CParaputrificumLFYP93</strain>
    </source>
</reference>
<sequence length="122" mass="14356">MECKRDKFSLDIKSIRVFKSSSSRRPSNLYATIDWDCLGLTQVKFETTLVKALHRYIADSEFIDFNGDNIIYLVEGERKEEFMLHVIQKIKYAAMQKTACQLKTITIINKVFDYMSSRMRCH</sequence>
<accession>A0A6N3F336</accession>
<evidence type="ECO:0000313" key="1">
    <source>
        <dbReference type="EMBL" id="VYU46296.1"/>
    </source>
</evidence>
<proteinExistence type="predicted"/>
<organism evidence="1">
    <name type="scientific">Clostridium paraputrificum</name>
    <dbReference type="NCBI Taxonomy" id="29363"/>
    <lineage>
        <taxon>Bacteria</taxon>
        <taxon>Bacillati</taxon>
        <taxon>Bacillota</taxon>
        <taxon>Clostridia</taxon>
        <taxon>Eubacteriales</taxon>
        <taxon>Clostridiaceae</taxon>
        <taxon>Clostridium</taxon>
    </lineage>
</organism>
<protein>
    <submittedName>
        <fullName evidence="1">Uncharacterized protein</fullName>
    </submittedName>
</protein>
<gene>
    <name evidence="1" type="ORF">CPLFYP93_02363</name>
</gene>